<organism evidence="1 2">
    <name type="scientific">Engystomops pustulosus</name>
    <name type="common">Tungara frog</name>
    <name type="synonym">Physalaemus pustulosus</name>
    <dbReference type="NCBI Taxonomy" id="76066"/>
    <lineage>
        <taxon>Eukaryota</taxon>
        <taxon>Metazoa</taxon>
        <taxon>Chordata</taxon>
        <taxon>Craniata</taxon>
        <taxon>Vertebrata</taxon>
        <taxon>Euteleostomi</taxon>
        <taxon>Amphibia</taxon>
        <taxon>Batrachia</taxon>
        <taxon>Anura</taxon>
        <taxon>Neobatrachia</taxon>
        <taxon>Hyloidea</taxon>
        <taxon>Leptodactylidae</taxon>
        <taxon>Leiuperinae</taxon>
        <taxon>Engystomops</taxon>
    </lineage>
</organism>
<accession>A0AAV6YJ76</accession>
<protein>
    <submittedName>
        <fullName evidence="1">Uncharacterized protein</fullName>
    </submittedName>
</protein>
<name>A0AAV6YJ76_ENGPU</name>
<proteinExistence type="predicted"/>
<reference evidence="1" key="1">
    <citation type="thesis" date="2020" institute="ProQuest LLC" country="789 East Eisenhower Parkway, Ann Arbor, MI, USA">
        <title>Comparative Genomics and Chromosome Evolution.</title>
        <authorList>
            <person name="Mudd A.B."/>
        </authorList>
    </citation>
    <scope>NUCLEOTIDE SEQUENCE</scope>
    <source>
        <strain evidence="1">237g6f4</strain>
        <tissue evidence="1">Blood</tissue>
    </source>
</reference>
<gene>
    <name evidence="1" type="ORF">GDO81_027965</name>
</gene>
<sequence>MCHPPLSLSIIPRTEEQDISFLYLYHMGRSRNDISQEYMYWKTSIPISQIRVFMENERDVLCRGIYMERCNDLQIRRYKSYSRKPLYTSQSGYIQTFILGLIY</sequence>
<evidence type="ECO:0000313" key="2">
    <source>
        <dbReference type="Proteomes" id="UP000824782"/>
    </source>
</evidence>
<comment type="caution">
    <text evidence="1">The sequence shown here is derived from an EMBL/GenBank/DDBJ whole genome shotgun (WGS) entry which is preliminary data.</text>
</comment>
<keyword evidence="2" id="KW-1185">Reference proteome</keyword>
<dbReference type="AlphaFoldDB" id="A0AAV6YJ76"/>
<dbReference type="Proteomes" id="UP000824782">
    <property type="component" value="Unassembled WGS sequence"/>
</dbReference>
<dbReference type="EMBL" id="WNYA01059618">
    <property type="protein sequence ID" value="KAG8535690.1"/>
    <property type="molecule type" value="Genomic_DNA"/>
</dbReference>
<evidence type="ECO:0000313" key="1">
    <source>
        <dbReference type="EMBL" id="KAG8535690.1"/>
    </source>
</evidence>